<dbReference type="eggNOG" id="COG0745">
    <property type="taxonomic scope" value="Bacteria"/>
</dbReference>
<dbReference type="GO" id="GO:0006355">
    <property type="term" value="P:regulation of DNA-templated transcription"/>
    <property type="evidence" value="ECO:0007669"/>
    <property type="project" value="InterPro"/>
</dbReference>
<comment type="caution">
    <text evidence="12">The sequence shown here is derived from an EMBL/GenBank/DDBJ whole genome shotgun (WGS) entry which is preliminary data.</text>
</comment>
<dbReference type="PROSITE" id="PS51755">
    <property type="entry name" value="OMPR_PHOB"/>
    <property type="match status" value="1"/>
</dbReference>
<evidence type="ECO:0000256" key="1">
    <source>
        <dbReference type="ARBA" id="ARBA00004496"/>
    </source>
</evidence>
<gene>
    <name evidence="12" type="ORF">BAGA_16185</name>
</gene>
<evidence type="ECO:0000256" key="5">
    <source>
        <dbReference type="ARBA" id="ARBA00023015"/>
    </source>
</evidence>
<dbReference type="SMART" id="SM00448">
    <property type="entry name" value="REC"/>
    <property type="match status" value="1"/>
</dbReference>
<evidence type="ECO:0000256" key="3">
    <source>
        <dbReference type="ARBA" id="ARBA00022553"/>
    </source>
</evidence>
<dbReference type="SUPFAM" id="SSF52172">
    <property type="entry name" value="CheY-like"/>
    <property type="match status" value="1"/>
</dbReference>
<dbReference type="RefSeq" id="WP_033676798.1">
    <property type="nucleotide sequence ID" value="NZ_JOTM01000025.1"/>
</dbReference>
<keyword evidence="6 9" id="KW-0238">DNA-binding</keyword>
<dbReference type="PANTHER" id="PTHR48111:SF31">
    <property type="entry name" value="TRANSCRIPTIONAL REGULATORY PROTEIN YXDJ"/>
    <property type="match status" value="1"/>
</dbReference>
<keyword evidence="3 8" id="KW-0597">Phosphoprotein</keyword>
<dbReference type="Pfam" id="PF00072">
    <property type="entry name" value="Response_reg"/>
    <property type="match status" value="1"/>
</dbReference>
<dbReference type="SMART" id="SM00862">
    <property type="entry name" value="Trans_reg_C"/>
    <property type="match status" value="1"/>
</dbReference>
<dbReference type="Pfam" id="PF00486">
    <property type="entry name" value="Trans_reg_C"/>
    <property type="match status" value="1"/>
</dbReference>
<dbReference type="OrthoDB" id="9790442at2"/>
<dbReference type="PROSITE" id="PS50110">
    <property type="entry name" value="RESPONSE_REGULATORY"/>
    <property type="match status" value="1"/>
</dbReference>
<keyword evidence="4" id="KW-0902">Two-component regulatory system</keyword>
<dbReference type="GO" id="GO:0032993">
    <property type="term" value="C:protein-DNA complex"/>
    <property type="evidence" value="ECO:0007669"/>
    <property type="project" value="TreeGrafter"/>
</dbReference>
<accession>A0A073K8B5</accession>
<evidence type="ECO:0000256" key="6">
    <source>
        <dbReference type="ARBA" id="ARBA00023125"/>
    </source>
</evidence>
<evidence type="ECO:0000313" key="12">
    <source>
        <dbReference type="EMBL" id="KEK22791.1"/>
    </source>
</evidence>
<dbReference type="InterPro" id="IPR036388">
    <property type="entry name" value="WH-like_DNA-bd_sf"/>
</dbReference>
<sequence length="235" mass="27302">MVKIMIVEDDPKIAELLSSYVEKYGYQGVAVVDFQNVLDTFLQEKPELVLLDINLPSFDGYYWCRQIRAVSTCPILFISAREGTMDQVMALENGGDDYIPKPFHYEVVMAKIRSQLRRAYGDYAPKIEERMIEQYGLCLYSERLVLQLRNQEADVTRNEAILLEMLMKNYPRVVSREVLLNKLWDSESYVDDNTLSVNTTRVRKKLKALGIEDAIETIRSVGYRLHITWKNGEEK</sequence>
<evidence type="ECO:0000259" key="10">
    <source>
        <dbReference type="PROSITE" id="PS50110"/>
    </source>
</evidence>
<proteinExistence type="predicted"/>
<evidence type="ECO:0000313" key="13">
    <source>
        <dbReference type="Proteomes" id="UP000027778"/>
    </source>
</evidence>
<feature type="domain" description="OmpR/PhoB-type" evidence="11">
    <location>
        <begin position="129"/>
        <end position="227"/>
    </location>
</feature>
<dbReference type="GO" id="GO:0000156">
    <property type="term" value="F:phosphorelay response regulator activity"/>
    <property type="evidence" value="ECO:0007669"/>
    <property type="project" value="TreeGrafter"/>
</dbReference>
<organism evidence="12 13">
    <name type="scientific">Bacillus gaemokensis</name>
    <dbReference type="NCBI Taxonomy" id="574375"/>
    <lineage>
        <taxon>Bacteria</taxon>
        <taxon>Bacillati</taxon>
        <taxon>Bacillota</taxon>
        <taxon>Bacilli</taxon>
        <taxon>Bacillales</taxon>
        <taxon>Bacillaceae</taxon>
        <taxon>Bacillus</taxon>
        <taxon>Bacillus cereus group</taxon>
    </lineage>
</organism>
<protein>
    <submittedName>
        <fullName evidence="12">Transcriptional regulator</fullName>
    </submittedName>
</protein>
<dbReference type="Proteomes" id="UP000027778">
    <property type="component" value="Unassembled WGS sequence"/>
</dbReference>
<keyword evidence="13" id="KW-1185">Reference proteome</keyword>
<dbReference type="CDD" id="cd18159">
    <property type="entry name" value="REC_OmpR_NsrR-like"/>
    <property type="match status" value="1"/>
</dbReference>
<dbReference type="InterPro" id="IPR016032">
    <property type="entry name" value="Sig_transdc_resp-reg_C-effctor"/>
</dbReference>
<evidence type="ECO:0000256" key="9">
    <source>
        <dbReference type="PROSITE-ProRule" id="PRU01091"/>
    </source>
</evidence>
<dbReference type="Gene3D" id="3.40.50.2300">
    <property type="match status" value="1"/>
</dbReference>
<dbReference type="EMBL" id="JOTM01000025">
    <property type="protein sequence ID" value="KEK22791.1"/>
    <property type="molecule type" value="Genomic_DNA"/>
</dbReference>
<dbReference type="Gene3D" id="6.10.250.690">
    <property type="match status" value="1"/>
</dbReference>
<keyword evidence="7" id="KW-0804">Transcription</keyword>
<dbReference type="PANTHER" id="PTHR48111">
    <property type="entry name" value="REGULATOR OF RPOS"/>
    <property type="match status" value="1"/>
</dbReference>
<dbReference type="STRING" id="574375.AZF08_24430"/>
<dbReference type="AlphaFoldDB" id="A0A073K8B5"/>
<evidence type="ECO:0000256" key="7">
    <source>
        <dbReference type="ARBA" id="ARBA00023163"/>
    </source>
</evidence>
<dbReference type="InterPro" id="IPR039420">
    <property type="entry name" value="WalR-like"/>
</dbReference>
<dbReference type="InterPro" id="IPR001867">
    <property type="entry name" value="OmpR/PhoB-type_DNA-bd"/>
</dbReference>
<dbReference type="FunFam" id="3.40.50.2300:FF:000065">
    <property type="entry name" value="DNA-binding response regulator"/>
    <property type="match status" value="1"/>
</dbReference>
<dbReference type="InterPro" id="IPR001789">
    <property type="entry name" value="Sig_transdc_resp-reg_receiver"/>
</dbReference>
<evidence type="ECO:0000256" key="8">
    <source>
        <dbReference type="PROSITE-ProRule" id="PRU00169"/>
    </source>
</evidence>
<feature type="DNA-binding region" description="OmpR/PhoB-type" evidence="9">
    <location>
        <begin position="129"/>
        <end position="227"/>
    </location>
</feature>
<dbReference type="GO" id="GO:0005829">
    <property type="term" value="C:cytosol"/>
    <property type="evidence" value="ECO:0007669"/>
    <property type="project" value="TreeGrafter"/>
</dbReference>
<dbReference type="CDD" id="cd00383">
    <property type="entry name" value="trans_reg_C"/>
    <property type="match status" value="1"/>
</dbReference>
<feature type="domain" description="Response regulatory" evidence="10">
    <location>
        <begin position="3"/>
        <end position="116"/>
    </location>
</feature>
<feature type="modified residue" description="4-aspartylphosphate" evidence="8">
    <location>
        <position position="52"/>
    </location>
</feature>
<dbReference type="GO" id="GO:0000976">
    <property type="term" value="F:transcription cis-regulatory region binding"/>
    <property type="evidence" value="ECO:0007669"/>
    <property type="project" value="TreeGrafter"/>
</dbReference>
<comment type="subcellular location">
    <subcellularLocation>
        <location evidence="1">Cytoplasm</location>
    </subcellularLocation>
</comment>
<name>A0A073K8B5_9BACI</name>
<dbReference type="InterPro" id="IPR011006">
    <property type="entry name" value="CheY-like_superfamily"/>
</dbReference>
<dbReference type="SUPFAM" id="SSF46894">
    <property type="entry name" value="C-terminal effector domain of the bipartite response regulators"/>
    <property type="match status" value="1"/>
</dbReference>
<reference evidence="12 13" key="1">
    <citation type="submission" date="2014-06" db="EMBL/GenBank/DDBJ databases">
        <title>Draft genome sequence of Bacillus gaemokensis JCM 15801 (MCCC 1A00707).</title>
        <authorList>
            <person name="Lai Q."/>
            <person name="Liu Y."/>
            <person name="Shao Z."/>
        </authorList>
    </citation>
    <scope>NUCLEOTIDE SEQUENCE [LARGE SCALE GENOMIC DNA]</scope>
    <source>
        <strain evidence="12 13">JCM 15801</strain>
    </source>
</reference>
<evidence type="ECO:0000256" key="4">
    <source>
        <dbReference type="ARBA" id="ARBA00023012"/>
    </source>
</evidence>
<evidence type="ECO:0000259" key="11">
    <source>
        <dbReference type="PROSITE" id="PS51755"/>
    </source>
</evidence>
<evidence type="ECO:0000256" key="2">
    <source>
        <dbReference type="ARBA" id="ARBA00022490"/>
    </source>
</evidence>
<dbReference type="Gene3D" id="1.10.10.10">
    <property type="entry name" value="Winged helix-like DNA-binding domain superfamily/Winged helix DNA-binding domain"/>
    <property type="match status" value="1"/>
</dbReference>
<keyword evidence="5" id="KW-0805">Transcription regulation</keyword>
<keyword evidence="2" id="KW-0963">Cytoplasm</keyword>